<comment type="caution">
    <text evidence="3">The sequence shown here is derived from an EMBL/GenBank/DDBJ whole genome shotgun (WGS) entry which is preliminary data.</text>
</comment>
<feature type="transmembrane region" description="Helical" evidence="2">
    <location>
        <begin position="21"/>
        <end position="44"/>
    </location>
</feature>
<dbReference type="NCBIfam" id="TIGR00278">
    <property type="entry name" value="membrane protein insertion efficiency factor YidD"/>
    <property type="match status" value="1"/>
</dbReference>
<dbReference type="EMBL" id="JAVDUU010000004">
    <property type="protein sequence ID" value="MDR6944442.1"/>
    <property type="molecule type" value="Genomic_DNA"/>
</dbReference>
<comment type="function">
    <text evidence="1">Could be involved in insertion of integral membrane proteins into the membrane.</text>
</comment>
<evidence type="ECO:0000313" key="4">
    <source>
        <dbReference type="Proteomes" id="UP001247620"/>
    </source>
</evidence>
<evidence type="ECO:0000313" key="3">
    <source>
        <dbReference type="EMBL" id="MDR6944442.1"/>
    </source>
</evidence>
<keyword evidence="1 2" id="KW-0472">Membrane</keyword>
<keyword evidence="1" id="KW-1003">Cell membrane</keyword>
<dbReference type="Pfam" id="PF01809">
    <property type="entry name" value="YidD"/>
    <property type="match status" value="1"/>
</dbReference>
<comment type="subcellular location">
    <subcellularLocation>
        <location evidence="1">Cell membrane</location>
        <topology evidence="1">Peripheral membrane protein</topology>
        <orientation evidence="1">Cytoplasmic side</orientation>
    </subcellularLocation>
</comment>
<gene>
    <name evidence="3" type="ORF">J2W55_004302</name>
</gene>
<dbReference type="PANTHER" id="PTHR33383:SF1">
    <property type="entry name" value="MEMBRANE PROTEIN INSERTION EFFICIENCY FACTOR-RELATED"/>
    <property type="match status" value="1"/>
</dbReference>
<organism evidence="3 4">
    <name type="scientific">Mucilaginibacter pocheonensis</name>
    <dbReference type="NCBI Taxonomy" id="398050"/>
    <lineage>
        <taxon>Bacteria</taxon>
        <taxon>Pseudomonadati</taxon>
        <taxon>Bacteroidota</taxon>
        <taxon>Sphingobacteriia</taxon>
        <taxon>Sphingobacteriales</taxon>
        <taxon>Sphingobacteriaceae</taxon>
        <taxon>Mucilaginibacter</taxon>
    </lineage>
</organism>
<comment type="similarity">
    <text evidence="1">Belongs to the UPF0161 family.</text>
</comment>
<dbReference type="InterPro" id="IPR002696">
    <property type="entry name" value="Membr_insert_effic_factor_YidD"/>
</dbReference>
<keyword evidence="4" id="KW-1185">Reference proteome</keyword>
<evidence type="ECO:0000256" key="1">
    <source>
        <dbReference type="HAMAP-Rule" id="MF_00386"/>
    </source>
</evidence>
<reference evidence="3 4" key="1">
    <citation type="submission" date="2023-07" db="EMBL/GenBank/DDBJ databases">
        <title>Sorghum-associated microbial communities from plants grown in Nebraska, USA.</title>
        <authorList>
            <person name="Schachtman D."/>
        </authorList>
    </citation>
    <scope>NUCLEOTIDE SEQUENCE [LARGE SCALE GENOMIC DNA]</scope>
    <source>
        <strain evidence="3 4">3262</strain>
    </source>
</reference>
<dbReference type="Proteomes" id="UP001247620">
    <property type="component" value="Unassembled WGS sequence"/>
</dbReference>
<name>A0ABU1TGA0_9SPHI</name>
<dbReference type="SMART" id="SM01234">
    <property type="entry name" value="Haemolytic"/>
    <property type="match status" value="1"/>
</dbReference>
<dbReference type="PANTHER" id="PTHR33383">
    <property type="entry name" value="MEMBRANE PROTEIN INSERTION EFFICIENCY FACTOR-RELATED"/>
    <property type="match status" value="1"/>
</dbReference>
<keyword evidence="2" id="KW-0812">Transmembrane</keyword>
<protein>
    <recommendedName>
        <fullName evidence="1">Putative membrane protein insertion efficiency factor</fullName>
    </recommendedName>
</protein>
<evidence type="ECO:0000256" key="2">
    <source>
        <dbReference type="SAM" id="Phobius"/>
    </source>
</evidence>
<proteinExistence type="inferred from homology"/>
<dbReference type="HAMAP" id="MF_00386">
    <property type="entry name" value="UPF0161_YidD"/>
    <property type="match status" value="1"/>
</dbReference>
<accession>A0ABU1TGA0</accession>
<sequence>MSSLQNNWQQKTTSRPSDMNAVIRIFKAVIGGIFILLIKIYQYFISPLTGASCRYTPTCSQYGVEAIKKHGAFKGGWLTLKRIARCHPWGGHGHDPVP</sequence>
<keyword evidence="2" id="KW-1133">Transmembrane helix</keyword>